<keyword evidence="3 7" id="KW-1133">Transmembrane helix</keyword>
<proteinExistence type="predicted"/>
<dbReference type="EMBL" id="CP061169">
    <property type="protein sequence ID" value="QPZ37511.1"/>
    <property type="molecule type" value="Genomic_DNA"/>
</dbReference>
<organism evidence="9 10">
    <name type="scientific">Paramicrobacterium chengjingii</name>
    <dbReference type="NCBI Taxonomy" id="2769067"/>
    <lineage>
        <taxon>Bacteria</taxon>
        <taxon>Bacillati</taxon>
        <taxon>Actinomycetota</taxon>
        <taxon>Actinomycetes</taxon>
        <taxon>Micrococcales</taxon>
        <taxon>Microbacteriaceae</taxon>
        <taxon>Paramicrobacterium</taxon>
    </lineage>
</organism>
<evidence type="ECO:0000256" key="6">
    <source>
        <dbReference type="SAM" id="MobiDB-lite"/>
    </source>
</evidence>
<keyword evidence="10" id="KW-1185">Reference proteome</keyword>
<evidence type="ECO:0000259" key="8">
    <source>
        <dbReference type="Pfam" id="PF10502"/>
    </source>
</evidence>
<dbReference type="CDD" id="cd06462">
    <property type="entry name" value="Peptidase_S24_S26"/>
    <property type="match status" value="1"/>
</dbReference>
<dbReference type="Pfam" id="PF10502">
    <property type="entry name" value="Peptidase_S26"/>
    <property type="match status" value="1"/>
</dbReference>
<evidence type="ECO:0000256" key="3">
    <source>
        <dbReference type="ARBA" id="ARBA00022989"/>
    </source>
</evidence>
<evidence type="ECO:0000256" key="7">
    <source>
        <dbReference type="SAM" id="Phobius"/>
    </source>
</evidence>
<dbReference type="Proteomes" id="UP000662814">
    <property type="component" value="Chromosome"/>
</dbReference>
<dbReference type="NCBIfam" id="TIGR02228">
    <property type="entry name" value="sigpep_I_arch"/>
    <property type="match status" value="1"/>
</dbReference>
<dbReference type="InterPro" id="IPR036286">
    <property type="entry name" value="LexA/Signal_pep-like_sf"/>
</dbReference>
<protein>
    <recommendedName>
        <fullName evidence="5">Signal peptidase I</fullName>
        <ecNumber evidence="5">3.4.21.89</ecNumber>
    </recommendedName>
</protein>
<dbReference type="RefSeq" id="WP_166990571.1">
    <property type="nucleotide sequence ID" value="NZ_CP061169.1"/>
</dbReference>
<evidence type="ECO:0000256" key="2">
    <source>
        <dbReference type="ARBA" id="ARBA00022692"/>
    </source>
</evidence>
<evidence type="ECO:0000256" key="5">
    <source>
        <dbReference type="NCBIfam" id="TIGR02228"/>
    </source>
</evidence>
<feature type="domain" description="Peptidase S26" evidence="8">
    <location>
        <begin position="9"/>
        <end position="81"/>
    </location>
</feature>
<evidence type="ECO:0000313" key="9">
    <source>
        <dbReference type="EMBL" id="QPZ37511.1"/>
    </source>
</evidence>
<dbReference type="InterPro" id="IPR001733">
    <property type="entry name" value="Peptidase_S26B"/>
</dbReference>
<keyword evidence="9" id="KW-0378">Hydrolase</keyword>
<reference evidence="9 10" key="1">
    <citation type="submission" date="2020-12" db="EMBL/GenBank/DDBJ databases">
        <title>Microbacterium sp. HY060.</title>
        <authorList>
            <person name="Zhou J."/>
        </authorList>
    </citation>
    <scope>NUCLEOTIDE SEQUENCE [LARGE SCALE GENOMIC DNA]</scope>
    <source>
        <strain evidence="9 10">HY60</strain>
    </source>
</reference>
<feature type="transmembrane region" description="Helical" evidence="7">
    <location>
        <begin position="358"/>
        <end position="380"/>
    </location>
</feature>
<keyword evidence="2 7" id="KW-0812">Transmembrane</keyword>
<feature type="region of interest" description="Disordered" evidence="6">
    <location>
        <begin position="151"/>
        <end position="181"/>
    </location>
</feature>
<keyword evidence="4 7" id="KW-0472">Membrane</keyword>
<feature type="transmembrane region" description="Helical" evidence="7">
    <location>
        <begin position="183"/>
        <end position="201"/>
    </location>
</feature>
<feature type="compositionally biased region" description="Basic and acidic residues" evidence="6">
    <location>
        <begin position="158"/>
        <end position="175"/>
    </location>
</feature>
<dbReference type="EC" id="3.4.21.89" evidence="5"/>
<evidence type="ECO:0000256" key="4">
    <source>
        <dbReference type="ARBA" id="ARBA00023136"/>
    </source>
</evidence>
<name>A0ABX6YFE7_9MICO</name>
<feature type="transmembrane region" description="Helical" evidence="7">
    <location>
        <begin position="128"/>
        <end position="146"/>
    </location>
</feature>
<comment type="subcellular location">
    <subcellularLocation>
        <location evidence="1">Membrane</location>
    </subcellularLocation>
</comment>
<dbReference type="SUPFAM" id="SSF51306">
    <property type="entry name" value="LexA/Signal peptidase"/>
    <property type="match status" value="1"/>
</dbReference>
<accession>A0ABX6YFE7</accession>
<gene>
    <name evidence="9" type="ORF">HCR76_11780</name>
</gene>
<dbReference type="InterPro" id="IPR019533">
    <property type="entry name" value="Peptidase_S26"/>
</dbReference>
<evidence type="ECO:0000313" key="10">
    <source>
        <dbReference type="Proteomes" id="UP000662814"/>
    </source>
</evidence>
<dbReference type="GO" id="GO:0009003">
    <property type="term" value="F:signal peptidase activity"/>
    <property type="evidence" value="ECO:0007669"/>
    <property type="project" value="UniProtKB-EC"/>
</dbReference>
<evidence type="ECO:0000256" key="1">
    <source>
        <dbReference type="ARBA" id="ARBA00004370"/>
    </source>
</evidence>
<feature type="transmembrane region" description="Helical" evidence="7">
    <location>
        <begin position="7"/>
        <end position="30"/>
    </location>
</feature>
<sequence length="386" mass="40766">MLLNVAAIAGLVCIVLVVLSMVFHISLIMFKTGSMSPTIPQGSVAVVKEIPASEISVGDVVTVDREGQLPITHRVISVEGSGTERSITMQGDANDYPDPAPYEVTHVRTVLWSVPAIANVIVWMSNPFVLGGLTIGASILVTWAFWPRRGTSAKRRRQTEQREDSEQQGRSEHRERSGRHARTTTLVATTILVGGLALAVAPTSAAHAADNTVTGDYISITTVGDDQAMTSLSPGVPVDWQVGVTIDSPTAGEAVIDLTSRGDLDLDVSIRACTVKWVGKTCPGDESSVADVASLTGDQKNIELLAMPTAEQRWLLFTVSLPGDSHGSMVADVRVTANGESVSDSSEASTLPRTGTDLWLPLGLAIGAIVLGLLIAGIAARSRRKS</sequence>